<accession>A0AA35SJW9</accession>
<protein>
    <submittedName>
        <fullName evidence="1">Uncharacterized protein</fullName>
    </submittedName>
</protein>
<sequence length="121" mass="13464">SNPEEQEYALSLVVESATERRLHTPGSKPTVDYCLVGRTERQILYKVPVEAKKMFTFNDMGQLAYYMGQLAKVGGNNTEIGLLMDETRLKIAVAPLCLSEGPLPLPIIFLSPSITLRDVQH</sequence>
<gene>
    <name evidence="1" type="ORF">GBAR_LOCUS17209</name>
</gene>
<comment type="caution">
    <text evidence="1">The sequence shown here is derived from an EMBL/GenBank/DDBJ whole genome shotgun (WGS) entry which is preliminary data.</text>
</comment>
<name>A0AA35SJW9_GEOBA</name>
<keyword evidence="2" id="KW-1185">Reference proteome</keyword>
<evidence type="ECO:0000313" key="1">
    <source>
        <dbReference type="EMBL" id="CAI8030347.1"/>
    </source>
</evidence>
<proteinExistence type="predicted"/>
<dbReference type="EMBL" id="CASHTH010002472">
    <property type="protein sequence ID" value="CAI8030347.1"/>
    <property type="molecule type" value="Genomic_DNA"/>
</dbReference>
<evidence type="ECO:0000313" key="2">
    <source>
        <dbReference type="Proteomes" id="UP001174909"/>
    </source>
</evidence>
<dbReference type="Proteomes" id="UP001174909">
    <property type="component" value="Unassembled WGS sequence"/>
</dbReference>
<dbReference type="AlphaFoldDB" id="A0AA35SJW9"/>
<feature type="non-terminal residue" evidence="1">
    <location>
        <position position="1"/>
    </location>
</feature>
<organism evidence="1 2">
    <name type="scientific">Geodia barretti</name>
    <name type="common">Barrett's horny sponge</name>
    <dbReference type="NCBI Taxonomy" id="519541"/>
    <lineage>
        <taxon>Eukaryota</taxon>
        <taxon>Metazoa</taxon>
        <taxon>Porifera</taxon>
        <taxon>Demospongiae</taxon>
        <taxon>Heteroscleromorpha</taxon>
        <taxon>Tetractinellida</taxon>
        <taxon>Astrophorina</taxon>
        <taxon>Geodiidae</taxon>
        <taxon>Geodia</taxon>
    </lineage>
</organism>
<reference evidence="1" key="1">
    <citation type="submission" date="2023-03" db="EMBL/GenBank/DDBJ databases">
        <authorList>
            <person name="Steffen K."/>
            <person name="Cardenas P."/>
        </authorList>
    </citation>
    <scope>NUCLEOTIDE SEQUENCE</scope>
</reference>